<dbReference type="InterPro" id="IPR013785">
    <property type="entry name" value="Aldolase_TIM"/>
</dbReference>
<sequence length="187" mass="20876">MADFYDKTHRSPIIAAVNNRNTLQDALKSPSEVIFLLTGDIMMLENVVAEAKQANKSLYIHIDLMEGLSKDFMSLKYVKERIQPDGILTTKPNLIKYAKRLDVFVIQRLFILDSISLDTGIKSLQAMKPDAVEIMPGIMPKVIRKISKESKTPVIAGGLIHEKSDIIDSLNAGSIAVSTSNKEVWYK</sequence>
<dbReference type="Gene3D" id="3.20.20.70">
    <property type="entry name" value="Aldolase class I"/>
    <property type="match status" value="1"/>
</dbReference>
<dbReference type="RefSeq" id="WP_350342735.1">
    <property type="nucleotide sequence ID" value="NZ_CP158367.1"/>
</dbReference>
<name>A0AAU7VIV9_9FIRM</name>
<dbReference type="Pfam" id="PF04309">
    <property type="entry name" value="G3P_antiterm"/>
    <property type="match status" value="1"/>
</dbReference>
<dbReference type="InterPro" id="IPR006699">
    <property type="entry name" value="GlpP"/>
</dbReference>
<reference evidence="1" key="2">
    <citation type="submission" date="2024-06" db="EMBL/GenBank/DDBJ databases">
        <authorList>
            <person name="Petrova K.O."/>
            <person name="Toshchakov S.V."/>
            <person name="Boltjanskaja Y.V."/>
            <person name="Kevbrin V."/>
        </authorList>
    </citation>
    <scope>NUCLEOTIDE SEQUENCE</scope>
    <source>
        <strain evidence="1">Z-910T</strain>
    </source>
</reference>
<dbReference type="SUPFAM" id="SSF110391">
    <property type="entry name" value="GlpP-like"/>
    <property type="match status" value="1"/>
</dbReference>
<reference evidence="1" key="1">
    <citation type="journal article" date="2013" name="Extremophiles">
        <title>Proteinivorax tanatarense gen. nov., sp. nov., an anaerobic, haloalkaliphilic, proteolytic bacterium isolated from a decaying algal bloom, and proposal of Proteinivoraceae fam. nov.</title>
        <authorList>
            <person name="Kevbrin V."/>
            <person name="Boltyanskaya Y."/>
            <person name="Zhilina T."/>
            <person name="Kolganova T."/>
            <person name="Lavrentjeva E."/>
            <person name="Kuznetsov B."/>
        </authorList>
    </citation>
    <scope>NUCLEOTIDE SEQUENCE</scope>
    <source>
        <strain evidence="1">Z-910T</strain>
    </source>
</reference>
<protein>
    <submittedName>
        <fullName evidence="1">Glycerol-3-phosphate responsive antiterminator</fullName>
    </submittedName>
</protein>
<dbReference type="PANTHER" id="PTHR35787:SF1">
    <property type="entry name" value="GLYCEROL UPTAKE OPERON ANTITERMINATOR REGULATORY PROTEIN"/>
    <property type="match status" value="1"/>
</dbReference>
<dbReference type="GO" id="GO:0006355">
    <property type="term" value="P:regulation of DNA-templated transcription"/>
    <property type="evidence" value="ECO:0007669"/>
    <property type="project" value="InterPro"/>
</dbReference>
<dbReference type="AlphaFoldDB" id="A0AAU7VIV9"/>
<accession>A0AAU7VIV9</accession>
<organism evidence="1">
    <name type="scientific">Proteinivorax tanatarense</name>
    <dbReference type="NCBI Taxonomy" id="1260629"/>
    <lineage>
        <taxon>Bacteria</taxon>
        <taxon>Bacillati</taxon>
        <taxon>Bacillota</taxon>
        <taxon>Clostridia</taxon>
        <taxon>Eubacteriales</taxon>
        <taxon>Proteinivoracaceae</taxon>
        <taxon>Proteinivorax</taxon>
    </lineage>
</organism>
<gene>
    <name evidence="1" type="ORF">PRVXT_001993</name>
</gene>
<dbReference type="EMBL" id="CP158367">
    <property type="protein sequence ID" value="XBX73974.1"/>
    <property type="molecule type" value="Genomic_DNA"/>
</dbReference>
<dbReference type="PANTHER" id="PTHR35787">
    <property type="entry name" value="GLYCEROL UPTAKE OPERON ANTITERMINATOR REGULATORY PROTEIN"/>
    <property type="match status" value="1"/>
</dbReference>
<dbReference type="GO" id="GO:0006071">
    <property type="term" value="P:glycerol metabolic process"/>
    <property type="evidence" value="ECO:0007669"/>
    <property type="project" value="InterPro"/>
</dbReference>
<proteinExistence type="predicted"/>
<evidence type="ECO:0000313" key="1">
    <source>
        <dbReference type="EMBL" id="XBX73974.1"/>
    </source>
</evidence>
<dbReference type="PIRSF" id="PIRSF016897">
    <property type="entry name" value="GlpP"/>
    <property type="match status" value="1"/>
</dbReference>